<proteinExistence type="predicted"/>
<dbReference type="PANTHER" id="PTHR46825:SF15">
    <property type="entry name" value="BETA-LACTAMASE-RELATED DOMAIN-CONTAINING PROTEIN"/>
    <property type="match status" value="1"/>
</dbReference>
<feature type="domain" description="Peptidase S12 Pab87-related C-terminal" evidence="3">
    <location>
        <begin position="418"/>
        <end position="509"/>
    </location>
</feature>
<keyword evidence="4" id="KW-0378">Hydrolase</keyword>
<dbReference type="EMBL" id="JBHRTR010000007">
    <property type="protein sequence ID" value="MFC3226107.1"/>
    <property type="molecule type" value="Genomic_DNA"/>
</dbReference>
<organism evidence="4 5">
    <name type="scientific">Marinibaculum pumilum</name>
    <dbReference type="NCBI Taxonomy" id="1766165"/>
    <lineage>
        <taxon>Bacteria</taxon>
        <taxon>Pseudomonadati</taxon>
        <taxon>Pseudomonadota</taxon>
        <taxon>Alphaproteobacteria</taxon>
        <taxon>Rhodospirillales</taxon>
        <taxon>Rhodospirillaceae</taxon>
        <taxon>Marinibaculum</taxon>
    </lineage>
</organism>
<protein>
    <submittedName>
        <fullName evidence="4">Serine hydrolase</fullName>
    </submittedName>
</protein>
<gene>
    <name evidence="4" type="ORF">ACFOGJ_02640</name>
</gene>
<name>A0ABV7KUX4_9PROT</name>
<accession>A0ABV7KUX4</accession>
<dbReference type="InterPro" id="IPR050491">
    <property type="entry name" value="AmpC-like"/>
</dbReference>
<feature type="domain" description="Beta-lactamase-related" evidence="2">
    <location>
        <begin position="55"/>
        <end position="383"/>
    </location>
</feature>
<reference evidence="5" key="1">
    <citation type="journal article" date="2019" name="Int. J. Syst. Evol. Microbiol.">
        <title>The Global Catalogue of Microorganisms (GCM) 10K type strain sequencing project: providing services to taxonomists for standard genome sequencing and annotation.</title>
        <authorList>
            <consortium name="The Broad Institute Genomics Platform"/>
            <consortium name="The Broad Institute Genome Sequencing Center for Infectious Disease"/>
            <person name="Wu L."/>
            <person name="Ma J."/>
        </authorList>
    </citation>
    <scope>NUCLEOTIDE SEQUENCE [LARGE SCALE GENOMIC DNA]</scope>
    <source>
        <strain evidence="5">KCTC 42964</strain>
    </source>
</reference>
<dbReference type="InterPro" id="IPR001466">
    <property type="entry name" value="Beta-lactam-related"/>
</dbReference>
<dbReference type="SUPFAM" id="SSF56601">
    <property type="entry name" value="beta-lactamase/transpeptidase-like"/>
    <property type="match status" value="1"/>
</dbReference>
<evidence type="ECO:0000313" key="4">
    <source>
        <dbReference type="EMBL" id="MFC3226107.1"/>
    </source>
</evidence>
<dbReference type="Pfam" id="PF11954">
    <property type="entry name" value="DUF3471"/>
    <property type="match status" value="1"/>
</dbReference>
<dbReference type="Proteomes" id="UP001595528">
    <property type="component" value="Unassembled WGS sequence"/>
</dbReference>
<dbReference type="Gene3D" id="3.40.710.10">
    <property type="entry name" value="DD-peptidase/beta-lactamase superfamily"/>
    <property type="match status" value="1"/>
</dbReference>
<dbReference type="RefSeq" id="WP_379897900.1">
    <property type="nucleotide sequence ID" value="NZ_JBHRTR010000007.1"/>
</dbReference>
<comment type="caution">
    <text evidence="4">The sequence shown here is derived from an EMBL/GenBank/DDBJ whole genome shotgun (WGS) entry which is preliminary data.</text>
</comment>
<evidence type="ECO:0000313" key="5">
    <source>
        <dbReference type="Proteomes" id="UP001595528"/>
    </source>
</evidence>
<dbReference type="PANTHER" id="PTHR46825">
    <property type="entry name" value="D-ALANYL-D-ALANINE-CARBOXYPEPTIDASE/ENDOPEPTIDASE AMPH"/>
    <property type="match status" value="1"/>
</dbReference>
<feature type="chain" id="PRO_5046123547" evidence="1">
    <location>
        <begin position="35"/>
        <end position="528"/>
    </location>
</feature>
<keyword evidence="5" id="KW-1185">Reference proteome</keyword>
<dbReference type="InterPro" id="IPR012338">
    <property type="entry name" value="Beta-lactam/transpept-like"/>
</dbReference>
<dbReference type="Pfam" id="PF00144">
    <property type="entry name" value="Beta-lactamase"/>
    <property type="match status" value="1"/>
</dbReference>
<evidence type="ECO:0000256" key="1">
    <source>
        <dbReference type="SAM" id="SignalP"/>
    </source>
</evidence>
<dbReference type="Gene3D" id="2.40.128.600">
    <property type="match status" value="1"/>
</dbReference>
<dbReference type="InterPro" id="IPR021860">
    <property type="entry name" value="Peptidase_S12_Pab87-rel_C"/>
</dbReference>
<evidence type="ECO:0000259" key="3">
    <source>
        <dbReference type="Pfam" id="PF11954"/>
    </source>
</evidence>
<feature type="signal peptide" evidence="1">
    <location>
        <begin position="1"/>
        <end position="34"/>
    </location>
</feature>
<dbReference type="GO" id="GO:0016787">
    <property type="term" value="F:hydrolase activity"/>
    <property type="evidence" value="ECO:0007669"/>
    <property type="project" value="UniProtKB-KW"/>
</dbReference>
<evidence type="ECO:0000259" key="2">
    <source>
        <dbReference type="Pfam" id="PF00144"/>
    </source>
</evidence>
<keyword evidence="1" id="KW-0732">Signal</keyword>
<sequence>MRASRPAALFIATMRRTTAALILAALAFVLHAAAAPRPQAAETSQAEVEAALPAFESYVEAFMAQAGIPGVAIGIVADDRLVHARGFGQRQLGGSAAVDPETLFQIGSITKSFAAGTEAWLVDRGRLAWDDRVVDLVPGFRMMDPWVTAEFRVIDLLAQRSGMPPYVLGEMVVLGYDRQAMIDAIRHVAPVSSFRTTFGYQNVLHLVAEQVVMKAGDAASWESFLRDRILSPLGMTATSNTAAAISGAANHAVGHSRSGGAIHPIPFDEDFYNVGAAGNINSNIVDMAQWLRLQINRGTVDGTTVIGEAALTHTWLPQVAVVQGGSYASGLVAGSDAAGRVIWHNGGTNGFASFLGFDPDRKVGIVVLTNLALPGAGDAIGNRFLDAMRGRPAVDHGALLLQAAAARDAAEREVLQSPPANPRPALPLAAYAGLYDSPIFGRVAVDADGSAPLLLTVGPRNTQIALTHWDGDIFAVHFPDPAARGMEDPMGFLQFEPGIQGGIRSFVLDFDTGALDGPDRPRFRRLAD</sequence>